<evidence type="ECO:0000256" key="1">
    <source>
        <dbReference type="SAM" id="Phobius"/>
    </source>
</evidence>
<sequence length="272" mass="27295">MSTEGTTRAHPVSGGGPGGAADGGRFALFGAVLRAEWTKIRSLPSLYGSLAAVVLMSAGITLVAAGTDHATHTEPGFDPLFYAFYGVNFGQVAAVAFGVAAVAGEWSGGTIRVSLVAVPRRATLYAAKLTVVGGLALAAGLLTGLVCFFGGEAFLGRHGVGLGAPGALPAVLGCGLYLALLTLLAAGVAALLRSPVGALSLLVPLVVSVSPLLGSIDATKDLAQFLPDRAGQQILHTVPQGALTGWTGLVTLTAWAAVTVWAGGRALARRDE</sequence>
<feature type="transmembrane region" description="Helical" evidence="1">
    <location>
        <begin position="167"/>
        <end position="192"/>
    </location>
</feature>
<dbReference type="Pfam" id="PF12730">
    <property type="entry name" value="ABC2_membrane_4"/>
    <property type="match status" value="1"/>
</dbReference>
<feature type="transmembrane region" description="Helical" evidence="1">
    <location>
        <begin position="199"/>
        <end position="216"/>
    </location>
</feature>
<evidence type="ECO:0000313" key="2">
    <source>
        <dbReference type="EMBL" id="MFH8590062.1"/>
    </source>
</evidence>
<dbReference type="RefSeq" id="WP_367436031.1">
    <property type="nucleotide sequence ID" value="NZ_CP108413.1"/>
</dbReference>
<keyword evidence="3" id="KW-1185">Reference proteome</keyword>
<proteinExistence type="predicted"/>
<feature type="transmembrane region" description="Helical" evidence="1">
    <location>
        <begin position="79"/>
        <end position="104"/>
    </location>
</feature>
<gene>
    <name evidence="2" type="ORF">ACH4GP_37790</name>
</gene>
<comment type="caution">
    <text evidence="2">The sequence shown here is derived from an EMBL/GenBank/DDBJ whole genome shotgun (WGS) entry which is preliminary data.</text>
</comment>
<keyword evidence="1" id="KW-1133">Transmembrane helix</keyword>
<dbReference type="EMBL" id="JBIRGH010000044">
    <property type="protein sequence ID" value="MFH8590062.1"/>
    <property type="molecule type" value="Genomic_DNA"/>
</dbReference>
<evidence type="ECO:0000313" key="3">
    <source>
        <dbReference type="Proteomes" id="UP001610990"/>
    </source>
</evidence>
<keyword evidence="1" id="KW-0812">Transmembrane</keyword>
<feature type="transmembrane region" description="Helical" evidence="1">
    <location>
        <begin position="246"/>
        <end position="268"/>
    </location>
</feature>
<reference evidence="2 3" key="1">
    <citation type="submission" date="2024-10" db="EMBL/GenBank/DDBJ databases">
        <title>The Natural Products Discovery Center: Release of the First 8490 Sequenced Strains for Exploring Actinobacteria Biosynthetic Diversity.</title>
        <authorList>
            <person name="Kalkreuter E."/>
            <person name="Kautsar S.A."/>
            <person name="Yang D."/>
            <person name="Bader C.D."/>
            <person name="Teijaro C.N."/>
            <person name="Fluegel L."/>
            <person name="Davis C.M."/>
            <person name="Simpson J.R."/>
            <person name="Lauterbach L."/>
            <person name="Steele A.D."/>
            <person name="Gui C."/>
            <person name="Meng S."/>
            <person name="Li G."/>
            <person name="Viehrig K."/>
            <person name="Ye F."/>
            <person name="Su P."/>
            <person name="Kiefer A.F."/>
            <person name="Nichols A."/>
            <person name="Cepeda A.J."/>
            <person name="Yan W."/>
            <person name="Fan B."/>
            <person name="Jiang Y."/>
            <person name="Adhikari A."/>
            <person name="Zheng C.-J."/>
            <person name="Schuster L."/>
            <person name="Cowan T.M."/>
            <person name="Smanski M.J."/>
            <person name="Chevrette M.G."/>
            <person name="De Carvalho L.P.S."/>
            <person name="Shen B."/>
        </authorList>
    </citation>
    <scope>NUCLEOTIDE SEQUENCE [LARGE SCALE GENOMIC DNA]</scope>
    <source>
        <strain evidence="2 3">NPDC018013</strain>
    </source>
</reference>
<feature type="transmembrane region" description="Helical" evidence="1">
    <location>
        <begin position="46"/>
        <end position="67"/>
    </location>
</feature>
<dbReference type="Proteomes" id="UP001610990">
    <property type="component" value="Unassembled WGS sequence"/>
</dbReference>
<organism evidence="2 3">
    <name type="scientific">Streptomyces celluloflavus</name>
    <dbReference type="NCBI Taxonomy" id="58344"/>
    <lineage>
        <taxon>Bacteria</taxon>
        <taxon>Bacillati</taxon>
        <taxon>Actinomycetota</taxon>
        <taxon>Actinomycetes</taxon>
        <taxon>Kitasatosporales</taxon>
        <taxon>Streptomycetaceae</taxon>
        <taxon>Streptomyces</taxon>
    </lineage>
</organism>
<name>A0ABW7RPP8_9ACTN</name>
<feature type="transmembrane region" description="Helical" evidence="1">
    <location>
        <begin position="125"/>
        <end position="155"/>
    </location>
</feature>
<protein>
    <submittedName>
        <fullName evidence="2">ABC transporter permease subunit</fullName>
    </submittedName>
</protein>
<accession>A0ABW7RPP8</accession>
<keyword evidence="1" id="KW-0472">Membrane</keyword>